<proteinExistence type="predicted"/>
<dbReference type="Proteomes" id="UP001172681">
    <property type="component" value="Unassembled WGS sequence"/>
</dbReference>
<keyword evidence="5" id="KW-0804">Transcription</keyword>
<evidence type="ECO:0000313" key="9">
    <source>
        <dbReference type="EMBL" id="KAJ9625447.1"/>
    </source>
</evidence>
<evidence type="ECO:0000256" key="7">
    <source>
        <dbReference type="SAM" id="MobiDB-lite"/>
    </source>
</evidence>
<gene>
    <name evidence="9" type="ORF">H2204_010309</name>
</gene>
<feature type="compositionally biased region" description="Polar residues" evidence="7">
    <location>
        <begin position="626"/>
        <end position="640"/>
    </location>
</feature>
<accession>A0AA38XW99</accession>
<name>A0AA38XW99_9EURO</name>
<dbReference type="SMART" id="SM00906">
    <property type="entry name" value="Fungal_trans"/>
    <property type="match status" value="1"/>
</dbReference>
<evidence type="ECO:0000256" key="3">
    <source>
        <dbReference type="ARBA" id="ARBA00023015"/>
    </source>
</evidence>
<dbReference type="GO" id="GO:0008270">
    <property type="term" value="F:zinc ion binding"/>
    <property type="evidence" value="ECO:0007669"/>
    <property type="project" value="InterPro"/>
</dbReference>
<evidence type="ECO:0000256" key="2">
    <source>
        <dbReference type="ARBA" id="ARBA00022833"/>
    </source>
</evidence>
<dbReference type="InterPro" id="IPR036864">
    <property type="entry name" value="Zn2-C6_fun-type_DNA-bd_sf"/>
</dbReference>
<dbReference type="PANTHER" id="PTHR31313:SF81">
    <property type="entry name" value="TY1 ENHANCER ACTIVATOR"/>
    <property type="match status" value="1"/>
</dbReference>
<evidence type="ECO:0000256" key="6">
    <source>
        <dbReference type="ARBA" id="ARBA00023242"/>
    </source>
</evidence>
<dbReference type="InterPro" id="IPR007219">
    <property type="entry name" value="XnlR_reg_dom"/>
</dbReference>
<dbReference type="Gene3D" id="4.10.240.10">
    <property type="entry name" value="Zn(2)-C6 fungal-type DNA-binding domain"/>
    <property type="match status" value="1"/>
</dbReference>
<evidence type="ECO:0000259" key="8">
    <source>
        <dbReference type="SMART" id="SM00906"/>
    </source>
</evidence>
<dbReference type="EMBL" id="JAPDRN010000086">
    <property type="protein sequence ID" value="KAJ9625447.1"/>
    <property type="molecule type" value="Genomic_DNA"/>
</dbReference>
<keyword evidence="1" id="KW-0479">Metal-binding</keyword>
<feature type="domain" description="Xylanolytic transcriptional activator regulatory" evidence="8">
    <location>
        <begin position="299"/>
        <end position="373"/>
    </location>
</feature>
<feature type="compositionally biased region" description="Basic and acidic residues" evidence="7">
    <location>
        <begin position="88"/>
        <end position="98"/>
    </location>
</feature>
<evidence type="ECO:0000256" key="5">
    <source>
        <dbReference type="ARBA" id="ARBA00023163"/>
    </source>
</evidence>
<keyword evidence="10" id="KW-1185">Reference proteome</keyword>
<evidence type="ECO:0000256" key="4">
    <source>
        <dbReference type="ARBA" id="ARBA00023125"/>
    </source>
</evidence>
<sequence length="884" mass="98151">MPAGESKCTQCRDNGQECIVRHDDDRRKPSSKAYVQSLNERILHLEALLEVKDKEHSVSAPSPPKTAARTPLQSGSEGSVAMQQLPRIDQDTVPEHHSPAPVQTVEHPSPARSSVSTTSAGGSMVYKVLSAKRHLDFDRLSGRIRYYGPTTNIHVFSELATEHEEYSRQSMEQQRRVSRLLSTVSQQTQDYLLEMFWQYYNSVIHVVHRASFEEGMRTGQSQNYSPFLHVCVLAMGFRHADKRRRDIKRITFHGRESILHREAKFMLDYELERPGGVATVQALLLLSDLECGVGRDNMGWLISGTAIRLCFDVGLHLDTSSFGLSQVEAEIRRMTFWACVIYDRYWALFLGRPTAMKPEDLEIYRLADQFGRLGTLEPAGPSMSLEKQIYEALLDLMELAGEINKVVDDASKPGTRLDQQVYFHMAALDRRLQSWYSRLHSPLRWSTDANNTTHPPPCSYFLLHQQYHAALILLHRQFAQYDNIVSGTPGDEAEENQKTHLNGHLAALSRDVCTASAGKIAQIFWQSKQYYASSKIFITGLQHAGTAALALVAAIASSKDTVTYDTNRKYLEVLAAAIEDMCETYQPAERMSTVLKEVLNELIAMQPLGFPAAKPSLRRDSEGDSHTSGQAKRHQVQSSGRRGLDSSLAIHQAQAQAHRQQNQTGSKRVYQENNDLLLVQDTDWQGRASEGFRPQHGDAPVGQQDADLRNCWSGNHGASPFVESYSPLPAEFQPCGFLAQSSSTWMGAETSSFSPFAADVGSLDPNQMLQRNDQAAHTDSTTIPLGTLCFMTLLPNSTGTDSSRTDIDNNLSSRHSTHDAAIGPSSVGTGWSSSLPPGATRSQPTDLPNQMRPPNLSRTSFTGPASEDFGIQNPGEGLGNGFRK</sequence>
<dbReference type="PANTHER" id="PTHR31313">
    <property type="entry name" value="TY1 ENHANCER ACTIVATOR"/>
    <property type="match status" value="1"/>
</dbReference>
<keyword evidence="2" id="KW-0862">Zinc</keyword>
<feature type="region of interest" description="Disordered" evidence="7">
    <location>
        <begin position="799"/>
        <end position="884"/>
    </location>
</feature>
<dbReference type="GO" id="GO:0003677">
    <property type="term" value="F:DNA binding"/>
    <property type="evidence" value="ECO:0007669"/>
    <property type="project" value="UniProtKB-KW"/>
</dbReference>
<evidence type="ECO:0000256" key="1">
    <source>
        <dbReference type="ARBA" id="ARBA00022723"/>
    </source>
</evidence>
<dbReference type="InterPro" id="IPR051615">
    <property type="entry name" value="Transcr_Regulatory_Elem"/>
</dbReference>
<feature type="region of interest" description="Disordered" evidence="7">
    <location>
        <begin position="54"/>
        <end position="118"/>
    </location>
</feature>
<comment type="caution">
    <text evidence="9">The sequence shown here is derived from an EMBL/GenBank/DDBJ whole genome shotgun (WGS) entry which is preliminary data.</text>
</comment>
<feature type="region of interest" description="Disordered" evidence="7">
    <location>
        <begin position="613"/>
        <end position="646"/>
    </location>
</feature>
<feature type="compositionally biased region" description="Polar residues" evidence="7">
    <location>
        <begin position="799"/>
        <end position="814"/>
    </location>
</feature>
<dbReference type="CDD" id="cd12148">
    <property type="entry name" value="fungal_TF_MHR"/>
    <property type="match status" value="1"/>
</dbReference>
<dbReference type="AlphaFoldDB" id="A0AA38XW99"/>
<keyword evidence="3" id="KW-0805">Transcription regulation</keyword>
<dbReference type="GO" id="GO:0006351">
    <property type="term" value="P:DNA-templated transcription"/>
    <property type="evidence" value="ECO:0007669"/>
    <property type="project" value="InterPro"/>
</dbReference>
<dbReference type="Pfam" id="PF04082">
    <property type="entry name" value="Fungal_trans"/>
    <property type="match status" value="1"/>
</dbReference>
<keyword evidence="6" id="KW-0539">Nucleus</keyword>
<organism evidence="9 10">
    <name type="scientific">Knufia peltigerae</name>
    <dbReference type="NCBI Taxonomy" id="1002370"/>
    <lineage>
        <taxon>Eukaryota</taxon>
        <taxon>Fungi</taxon>
        <taxon>Dikarya</taxon>
        <taxon>Ascomycota</taxon>
        <taxon>Pezizomycotina</taxon>
        <taxon>Eurotiomycetes</taxon>
        <taxon>Chaetothyriomycetidae</taxon>
        <taxon>Chaetothyriales</taxon>
        <taxon>Trichomeriaceae</taxon>
        <taxon>Knufia</taxon>
    </lineage>
</organism>
<feature type="compositionally biased region" description="Polar residues" evidence="7">
    <location>
        <begin position="826"/>
        <end position="848"/>
    </location>
</feature>
<evidence type="ECO:0000313" key="10">
    <source>
        <dbReference type="Proteomes" id="UP001172681"/>
    </source>
</evidence>
<protein>
    <recommendedName>
        <fullName evidence="8">Xylanolytic transcriptional activator regulatory domain-containing protein</fullName>
    </recommendedName>
</protein>
<keyword evidence="4" id="KW-0238">DNA-binding</keyword>
<reference evidence="9" key="1">
    <citation type="submission" date="2022-10" db="EMBL/GenBank/DDBJ databases">
        <title>Culturing micro-colonial fungi from biological soil crusts in the Mojave desert and describing Neophaeococcomyces mojavensis, and introducing the new genera and species Taxawa tesnikishii.</title>
        <authorList>
            <person name="Kurbessoian T."/>
            <person name="Stajich J.E."/>
        </authorList>
    </citation>
    <scope>NUCLEOTIDE SEQUENCE</scope>
    <source>
        <strain evidence="9">TK_35</strain>
    </source>
</reference>
<dbReference type="GO" id="GO:0000981">
    <property type="term" value="F:DNA-binding transcription factor activity, RNA polymerase II-specific"/>
    <property type="evidence" value="ECO:0007669"/>
    <property type="project" value="InterPro"/>
</dbReference>